<feature type="chain" id="PRO_5040513647" description="Ricin B lectin domain-containing protein" evidence="1">
    <location>
        <begin position="22"/>
        <end position="159"/>
    </location>
</feature>
<proteinExistence type="predicted"/>
<gene>
    <name evidence="2" type="ORF">DFQ27_005989</name>
</gene>
<feature type="signal peptide" evidence="1">
    <location>
        <begin position="1"/>
        <end position="21"/>
    </location>
</feature>
<comment type="caution">
    <text evidence="2">The sequence shown here is derived from an EMBL/GenBank/DDBJ whole genome shotgun (WGS) entry which is preliminary data.</text>
</comment>
<accession>A0A9P6Q0G3</accession>
<name>A0A9P6Q0G3_9FUNG</name>
<evidence type="ECO:0000256" key="1">
    <source>
        <dbReference type="SAM" id="SignalP"/>
    </source>
</evidence>
<keyword evidence="3" id="KW-1185">Reference proteome</keyword>
<reference evidence="2" key="1">
    <citation type="journal article" date="2020" name="Fungal Divers.">
        <title>Resolving the Mortierellaceae phylogeny through synthesis of multi-gene phylogenetics and phylogenomics.</title>
        <authorList>
            <person name="Vandepol N."/>
            <person name="Liber J."/>
            <person name="Desiro A."/>
            <person name="Na H."/>
            <person name="Kennedy M."/>
            <person name="Barry K."/>
            <person name="Grigoriev I.V."/>
            <person name="Miller A.N."/>
            <person name="O'Donnell K."/>
            <person name="Stajich J.E."/>
            <person name="Bonito G."/>
        </authorList>
    </citation>
    <scope>NUCLEOTIDE SEQUENCE</scope>
    <source>
        <strain evidence="2">BC1065</strain>
    </source>
</reference>
<dbReference type="EMBL" id="JAAAJB010000433">
    <property type="protein sequence ID" value="KAG0255957.1"/>
    <property type="molecule type" value="Genomic_DNA"/>
</dbReference>
<dbReference type="Proteomes" id="UP000807716">
    <property type="component" value="Unassembled WGS sequence"/>
</dbReference>
<dbReference type="AlphaFoldDB" id="A0A9P6Q0G3"/>
<evidence type="ECO:0000313" key="2">
    <source>
        <dbReference type="EMBL" id="KAG0255957.1"/>
    </source>
</evidence>
<organism evidence="2 3">
    <name type="scientific">Actinomortierella ambigua</name>
    <dbReference type="NCBI Taxonomy" id="1343610"/>
    <lineage>
        <taxon>Eukaryota</taxon>
        <taxon>Fungi</taxon>
        <taxon>Fungi incertae sedis</taxon>
        <taxon>Mucoromycota</taxon>
        <taxon>Mortierellomycotina</taxon>
        <taxon>Mortierellomycetes</taxon>
        <taxon>Mortierellales</taxon>
        <taxon>Mortierellaceae</taxon>
        <taxon>Actinomortierella</taxon>
    </lineage>
</organism>
<evidence type="ECO:0000313" key="3">
    <source>
        <dbReference type="Proteomes" id="UP000807716"/>
    </source>
</evidence>
<evidence type="ECO:0008006" key="4">
    <source>
        <dbReference type="Google" id="ProtNLM"/>
    </source>
</evidence>
<protein>
    <recommendedName>
        <fullName evidence="4">Ricin B lectin domain-containing protein</fullName>
    </recommendedName>
</protein>
<sequence>MVRLVIFTALVALVVLSTATAQDLYRVLNRKEGSWLNGHTGPDDAPIVVEEKSAGDLGIWRIVNDGGRSHTFYNKGSGLPVVSLDSEDPLMTTGAHIPPSRVRFEAVDTSAYRINDIETNLYWTRIDNEVYLRPRGASDDNQIWELQPAGFDEEFAFWE</sequence>
<dbReference type="OrthoDB" id="10530988at2759"/>
<keyword evidence="1" id="KW-0732">Signal</keyword>